<evidence type="ECO:0000313" key="4">
    <source>
        <dbReference type="Proteomes" id="UP001147653"/>
    </source>
</evidence>
<keyword evidence="4" id="KW-1185">Reference proteome</keyword>
<dbReference type="Gene3D" id="3.30.470.30">
    <property type="entry name" value="DNA ligase/mRNA capping enzyme"/>
    <property type="match status" value="2"/>
</dbReference>
<dbReference type="InterPro" id="IPR004843">
    <property type="entry name" value="Calcineurin-like_PHP"/>
</dbReference>
<dbReference type="InterPro" id="IPR050126">
    <property type="entry name" value="Ap4A_hydrolase"/>
</dbReference>
<dbReference type="GO" id="GO:0005737">
    <property type="term" value="C:cytoplasm"/>
    <property type="evidence" value="ECO:0007669"/>
    <property type="project" value="TreeGrafter"/>
</dbReference>
<keyword evidence="3" id="KW-0808">Transferase</keyword>
<dbReference type="SUPFAM" id="SSF56300">
    <property type="entry name" value="Metallo-dependent phosphatases"/>
    <property type="match status" value="1"/>
</dbReference>
<dbReference type="InterPro" id="IPR024028">
    <property type="entry name" value="PNKP_bac"/>
</dbReference>
<reference evidence="3" key="1">
    <citation type="submission" date="2022-10" db="EMBL/GenBank/DDBJ databases">
        <title>The WGS of Solirubrobacter phytolaccae KCTC 29190.</title>
        <authorList>
            <person name="Jiang Z."/>
        </authorList>
    </citation>
    <scope>NUCLEOTIDE SEQUENCE</scope>
    <source>
        <strain evidence="3">KCTC 29190</strain>
    </source>
</reference>
<dbReference type="CDD" id="cd07423">
    <property type="entry name" value="MPP_Prp_like"/>
    <property type="match status" value="1"/>
</dbReference>
<dbReference type="PANTHER" id="PTHR42850">
    <property type="entry name" value="METALLOPHOSPHOESTERASE"/>
    <property type="match status" value="1"/>
</dbReference>
<sequence length="824" mass="91162">MKIELGDPCLVVLMGASGSGKSTFAAEHFLPTETVSSDFCRALVADDANDQSASQDAFAVLHEIVGRRLKRGRLTVIDATNVQKEARAPLVRIAREHDLFATSIVLDVPESVCQARNATRPDRDFGEHVIRRQSRELRRSLRFLQREGFRHVHVVKDGEAVEIVRAPLWTNRSVEQGPFDIVGDVHGCREELDALLSQLGYGEDGHPDGRRLVFVGDYVDRGPDTPGVLRTVMRLTERGHAICMPGNHDFKLARKLGGRDVRITHGLAESLEQLEADPVEGVLDFLKGMTSHAVLDGGRLVVAHAGMPEHYQGRSSRRVREFALYGDTTGETDEFGLPVRLDWAADYRGHATVVYGHTPVASPEWHNNTINIDTGCVFGGALTALRWPEKELVSVPAAREYYAPAKPLIPLEERPDQLLDLDDIAGKRIVQTRLARTVTIREESAAGAMEVMSRFATDPRWLVYLPPTMAPTATSQRPDALEYPTEAFAEYRAEGLTSVICEEKHMGSRAIAVVCRDESVAKARFGGEGTGALYTRTGRPFLDDAEPALARIREAATRAGLWEKLESDWFVLDCELLPWSAKAQELIERQYASVGAAGTAALGATTNVLETALARGLDVGALLERTQGRAARVSGYVDAYRRYNWPVAGLEDLRLAPFHVLAAESGAFAERDHSWHLELCDALVDADPDWIRRTERRVVDLTSPESEAEATAWWEALTAAGGEGMVVKPFAFTTRGRRGLAQPGIKCRGREYLRIIYGPEYDAPDQISRLRSRGLARKRSMAGREFALGIEALERFVRGEPLYRVHECVFAVLALESEPVDPRL</sequence>
<dbReference type="Gene3D" id="3.40.50.300">
    <property type="entry name" value="P-loop containing nucleotide triphosphate hydrolases"/>
    <property type="match status" value="1"/>
</dbReference>
<dbReference type="SUPFAM" id="SSF52540">
    <property type="entry name" value="P-loop containing nucleoside triphosphate hydrolases"/>
    <property type="match status" value="1"/>
</dbReference>
<protein>
    <submittedName>
        <fullName evidence="3">Polynucleotide kinase-phosphatase</fullName>
    </submittedName>
</protein>
<dbReference type="InterPro" id="IPR027417">
    <property type="entry name" value="P-loop_NTPase"/>
</dbReference>
<dbReference type="InterPro" id="IPR032380">
    <property type="entry name" value="PNKP_ligase_dom"/>
</dbReference>
<evidence type="ECO:0000259" key="2">
    <source>
        <dbReference type="Pfam" id="PF16542"/>
    </source>
</evidence>
<accession>A0A9X3SCP9</accession>
<evidence type="ECO:0000313" key="3">
    <source>
        <dbReference type="EMBL" id="MDA0182780.1"/>
    </source>
</evidence>
<dbReference type="SUPFAM" id="SSF56091">
    <property type="entry name" value="DNA ligase/mRNA capping enzyme, catalytic domain"/>
    <property type="match status" value="1"/>
</dbReference>
<dbReference type="Pfam" id="PF16542">
    <property type="entry name" value="PNKP_ligase"/>
    <property type="match status" value="1"/>
</dbReference>
<dbReference type="GO" id="GO:0016301">
    <property type="term" value="F:kinase activity"/>
    <property type="evidence" value="ECO:0007669"/>
    <property type="project" value="UniProtKB-KW"/>
</dbReference>
<dbReference type="Pfam" id="PF00149">
    <property type="entry name" value="Metallophos"/>
    <property type="match status" value="1"/>
</dbReference>
<dbReference type="InterPro" id="IPR041780">
    <property type="entry name" value="MPP_PrpE-like"/>
</dbReference>
<dbReference type="EMBL" id="JAPDDP010000041">
    <property type="protein sequence ID" value="MDA0182780.1"/>
    <property type="molecule type" value="Genomic_DNA"/>
</dbReference>
<dbReference type="AlphaFoldDB" id="A0A9X3SCP9"/>
<comment type="caution">
    <text evidence="3">The sequence shown here is derived from an EMBL/GenBank/DDBJ whole genome shotgun (WGS) entry which is preliminary data.</text>
</comment>
<keyword evidence="3" id="KW-0418">Kinase</keyword>
<gene>
    <name evidence="3" type="ORF">OJ997_20885</name>
</gene>
<feature type="domain" description="Polynucleotide kinase-phosphatase ligase" evidence="2">
    <location>
        <begin position="448"/>
        <end position="819"/>
    </location>
</feature>
<dbReference type="Gene3D" id="3.60.21.10">
    <property type="match status" value="1"/>
</dbReference>
<feature type="domain" description="Calcineurin-like phosphoesterase" evidence="1">
    <location>
        <begin position="178"/>
        <end position="360"/>
    </location>
</feature>
<dbReference type="Pfam" id="PF13671">
    <property type="entry name" value="AAA_33"/>
    <property type="match status" value="1"/>
</dbReference>
<evidence type="ECO:0000259" key="1">
    <source>
        <dbReference type="Pfam" id="PF00149"/>
    </source>
</evidence>
<dbReference type="RefSeq" id="WP_270027162.1">
    <property type="nucleotide sequence ID" value="NZ_JAPDDP010000041.1"/>
</dbReference>
<dbReference type="Proteomes" id="UP001147653">
    <property type="component" value="Unassembled WGS sequence"/>
</dbReference>
<dbReference type="InterPro" id="IPR029052">
    <property type="entry name" value="Metallo-depent_PP-like"/>
</dbReference>
<organism evidence="3 4">
    <name type="scientific">Solirubrobacter phytolaccae</name>
    <dbReference type="NCBI Taxonomy" id="1404360"/>
    <lineage>
        <taxon>Bacteria</taxon>
        <taxon>Bacillati</taxon>
        <taxon>Actinomycetota</taxon>
        <taxon>Thermoleophilia</taxon>
        <taxon>Solirubrobacterales</taxon>
        <taxon>Solirubrobacteraceae</taxon>
        <taxon>Solirubrobacter</taxon>
    </lineage>
</organism>
<dbReference type="PANTHER" id="PTHR42850:SF7">
    <property type="entry name" value="BIS(5'-NUCLEOSYL)-TETRAPHOSPHATASE PRPE [ASYMMETRICAL]"/>
    <property type="match status" value="1"/>
</dbReference>
<proteinExistence type="predicted"/>
<dbReference type="NCBIfam" id="TIGR04075">
    <property type="entry name" value="bacter_Pnkp"/>
    <property type="match status" value="1"/>
</dbReference>
<name>A0A9X3SCP9_9ACTN</name>
<dbReference type="GO" id="GO:0016791">
    <property type="term" value="F:phosphatase activity"/>
    <property type="evidence" value="ECO:0007669"/>
    <property type="project" value="TreeGrafter"/>
</dbReference>